<dbReference type="PANTHER" id="PTHR41771">
    <property type="entry name" value="MEMBRANE PROTEIN-RELATED"/>
    <property type="match status" value="1"/>
</dbReference>
<dbReference type="EMBL" id="PJBV01000011">
    <property type="protein sequence ID" value="PKH43501.1"/>
    <property type="molecule type" value="Genomic_DNA"/>
</dbReference>
<name>A0ABX4R0E7_9ACTN</name>
<feature type="transmembrane region" description="Helical" evidence="2">
    <location>
        <begin position="396"/>
        <end position="418"/>
    </location>
</feature>
<sequence length="436" mass="45156">MRHRRPPRRRRGRAARPASGPRVGRRRHDRRAAGGLSVGAGHSHGHGTSLGPVPRHLKVLIGLLVGPLVLATVVGLALLWPDGDLEITSPGADVERGTAEVQEVGACPQAIDVEGCQVAQVELLSGPGAPGTAAALLPYGELAPAVEPGDRIIVSFTAQAPEGEQYAFQDFDRGPPLLTLTILFAVGVLALSRWRGIGALASLAYSLVLIALFTLPAIMEGSSPLAVAVVTAAAIMLVTLYLSHGFDVRSTVAMLGTLVSLVVIGLLGWVFTGVGHFTGVVDEGSQYISGIAAQVDLRGLLLAGLVIGALGVLDDVTVTQTWAVWELADLDPDASARSLFVRAMRIGRSHAASTVNTLVLAYVGATLPLMLVFSALDLPFGIAVSQEIVAQEVVRGLVGGLGILAAVPVTTAIAALVAGRLVREGRTTDVGPSHRA</sequence>
<reference evidence="3 4" key="1">
    <citation type="submission" date="2017-12" db="EMBL/GenBank/DDBJ databases">
        <title>Pharmacopeia of the Arctic Ocean.</title>
        <authorList>
            <person name="Collins E."/>
            <person name="Ducluzeau A.-L."/>
        </authorList>
    </citation>
    <scope>NUCLEOTIDE SEQUENCE [LARGE SCALE GENOMIC DNA]</scope>
    <source>
        <strain evidence="3 4">DSM 23325</strain>
    </source>
</reference>
<dbReference type="Pfam" id="PF07907">
    <property type="entry name" value="YibE_F"/>
    <property type="match status" value="1"/>
</dbReference>
<proteinExistence type="predicted"/>
<feature type="region of interest" description="Disordered" evidence="1">
    <location>
        <begin position="1"/>
        <end position="49"/>
    </location>
</feature>
<keyword evidence="2" id="KW-1133">Transmembrane helix</keyword>
<feature type="transmembrane region" description="Helical" evidence="2">
    <location>
        <begin position="199"/>
        <end position="219"/>
    </location>
</feature>
<evidence type="ECO:0000256" key="1">
    <source>
        <dbReference type="SAM" id="MobiDB-lite"/>
    </source>
</evidence>
<keyword evidence="4" id="KW-1185">Reference proteome</keyword>
<dbReference type="InterPro" id="IPR012507">
    <property type="entry name" value="YibE_F"/>
</dbReference>
<accession>A0ABX4R0E7</accession>
<dbReference type="PANTHER" id="PTHR41771:SF1">
    <property type="entry name" value="MEMBRANE PROTEIN"/>
    <property type="match status" value="1"/>
</dbReference>
<comment type="caution">
    <text evidence="3">The sequence shown here is derived from an EMBL/GenBank/DDBJ whole genome shotgun (WGS) entry which is preliminary data.</text>
</comment>
<feature type="transmembrane region" description="Helical" evidence="2">
    <location>
        <begin position="174"/>
        <end position="192"/>
    </location>
</feature>
<keyword evidence="2" id="KW-0812">Transmembrane</keyword>
<feature type="transmembrane region" description="Helical" evidence="2">
    <location>
        <begin position="354"/>
        <end position="376"/>
    </location>
</feature>
<feature type="compositionally biased region" description="Basic residues" evidence="1">
    <location>
        <begin position="1"/>
        <end position="14"/>
    </location>
</feature>
<evidence type="ECO:0000313" key="3">
    <source>
        <dbReference type="EMBL" id="PKH43501.1"/>
    </source>
</evidence>
<feature type="transmembrane region" description="Helical" evidence="2">
    <location>
        <begin position="59"/>
        <end position="80"/>
    </location>
</feature>
<dbReference type="Proteomes" id="UP000233565">
    <property type="component" value="Unassembled WGS sequence"/>
</dbReference>
<feature type="transmembrane region" description="Helical" evidence="2">
    <location>
        <begin position="225"/>
        <end position="243"/>
    </location>
</feature>
<evidence type="ECO:0000313" key="4">
    <source>
        <dbReference type="Proteomes" id="UP000233565"/>
    </source>
</evidence>
<keyword evidence="2" id="KW-0472">Membrane</keyword>
<protein>
    <submittedName>
        <fullName evidence="3">YibE/F family protein</fullName>
    </submittedName>
</protein>
<gene>
    <name evidence="3" type="ORF">CXG46_03325</name>
</gene>
<feature type="transmembrane region" description="Helical" evidence="2">
    <location>
        <begin position="291"/>
        <end position="313"/>
    </location>
</feature>
<feature type="transmembrane region" description="Helical" evidence="2">
    <location>
        <begin position="252"/>
        <end position="271"/>
    </location>
</feature>
<organism evidence="3 4">
    <name type="scientific">Nocardioides alpinus</name>
    <dbReference type="NCBI Taxonomy" id="748909"/>
    <lineage>
        <taxon>Bacteria</taxon>
        <taxon>Bacillati</taxon>
        <taxon>Actinomycetota</taxon>
        <taxon>Actinomycetes</taxon>
        <taxon>Propionibacteriales</taxon>
        <taxon>Nocardioidaceae</taxon>
        <taxon>Nocardioides</taxon>
    </lineage>
</organism>
<evidence type="ECO:0000256" key="2">
    <source>
        <dbReference type="SAM" id="Phobius"/>
    </source>
</evidence>